<evidence type="ECO:0000256" key="2">
    <source>
        <dbReference type="ARBA" id="ARBA00022630"/>
    </source>
</evidence>
<organism evidence="7 8">
    <name type="scientific">Pseudopithomyces chartarum</name>
    <dbReference type="NCBI Taxonomy" id="1892770"/>
    <lineage>
        <taxon>Eukaryota</taxon>
        <taxon>Fungi</taxon>
        <taxon>Dikarya</taxon>
        <taxon>Ascomycota</taxon>
        <taxon>Pezizomycotina</taxon>
        <taxon>Dothideomycetes</taxon>
        <taxon>Pleosporomycetidae</taxon>
        <taxon>Pleosporales</taxon>
        <taxon>Massarineae</taxon>
        <taxon>Didymosphaeriaceae</taxon>
        <taxon>Pseudopithomyces</taxon>
    </lineage>
</organism>
<dbReference type="InterPro" id="IPR016167">
    <property type="entry name" value="FAD-bd_PCMH_sub1"/>
</dbReference>
<dbReference type="InterPro" id="IPR036318">
    <property type="entry name" value="FAD-bd_PCMH-like_sf"/>
</dbReference>
<keyword evidence="3" id="KW-0274">FAD</keyword>
<keyword evidence="5" id="KW-0732">Signal</keyword>
<dbReference type="Gene3D" id="3.30.465.10">
    <property type="match status" value="1"/>
</dbReference>
<feature type="chain" id="PRO_5043054687" description="FAD-binding PCMH-type domain-containing protein" evidence="5">
    <location>
        <begin position="18"/>
        <end position="492"/>
    </location>
</feature>
<dbReference type="InterPro" id="IPR006094">
    <property type="entry name" value="Oxid_FAD_bind_N"/>
</dbReference>
<dbReference type="GO" id="GO:0016491">
    <property type="term" value="F:oxidoreductase activity"/>
    <property type="evidence" value="ECO:0007669"/>
    <property type="project" value="UniProtKB-KW"/>
</dbReference>
<dbReference type="AlphaFoldDB" id="A0AAN6LZK1"/>
<evidence type="ECO:0000259" key="6">
    <source>
        <dbReference type="PROSITE" id="PS51387"/>
    </source>
</evidence>
<dbReference type="Gene3D" id="3.30.43.10">
    <property type="entry name" value="Uridine Diphospho-n-acetylenolpyruvylglucosamine Reductase, domain 2"/>
    <property type="match status" value="1"/>
</dbReference>
<gene>
    <name evidence="7" type="ORF">GRF29_44g2621179</name>
</gene>
<evidence type="ECO:0000256" key="1">
    <source>
        <dbReference type="ARBA" id="ARBA00005466"/>
    </source>
</evidence>
<comment type="similarity">
    <text evidence="1">Belongs to the oxygen-dependent FAD-linked oxidoreductase family.</text>
</comment>
<name>A0AAN6LZK1_9PLEO</name>
<dbReference type="InterPro" id="IPR016166">
    <property type="entry name" value="FAD-bd_PCMH"/>
</dbReference>
<dbReference type="GO" id="GO:0071949">
    <property type="term" value="F:FAD binding"/>
    <property type="evidence" value="ECO:0007669"/>
    <property type="project" value="InterPro"/>
</dbReference>
<evidence type="ECO:0000313" key="8">
    <source>
        <dbReference type="Proteomes" id="UP001280581"/>
    </source>
</evidence>
<dbReference type="Pfam" id="PF01565">
    <property type="entry name" value="FAD_binding_4"/>
    <property type="match status" value="1"/>
</dbReference>
<comment type="caution">
    <text evidence="7">The sequence shown here is derived from an EMBL/GenBank/DDBJ whole genome shotgun (WGS) entry which is preliminary data.</text>
</comment>
<feature type="signal peptide" evidence="5">
    <location>
        <begin position="1"/>
        <end position="17"/>
    </location>
</feature>
<evidence type="ECO:0000256" key="4">
    <source>
        <dbReference type="ARBA" id="ARBA00023002"/>
    </source>
</evidence>
<dbReference type="SUPFAM" id="SSF56176">
    <property type="entry name" value="FAD-binding/transporter-associated domain-like"/>
    <property type="match status" value="1"/>
</dbReference>
<dbReference type="PANTHER" id="PTHR42973:SF53">
    <property type="entry name" value="FAD-BINDING PCMH-TYPE DOMAIN-CONTAINING PROTEIN-RELATED"/>
    <property type="match status" value="1"/>
</dbReference>
<keyword evidence="8" id="KW-1185">Reference proteome</keyword>
<protein>
    <recommendedName>
        <fullName evidence="6">FAD-binding PCMH-type domain-containing protein</fullName>
    </recommendedName>
</protein>
<dbReference type="Gene3D" id="3.40.462.20">
    <property type="match status" value="1"/>
</dbReference>
<accession>A0AAN6LZK1</accession>
<keyword evidence="2" id="KW-0285">Flavoprotein</keyword>
<dbReference type="Proteomes" id="UP001280581">
    <property type="component" value="Unassembled WGS sequence"/>
</dbReference>
<keyword evidence="4" id="KW-0560">Oxidoreductase</keyword>
<evidence type="ECO:0000256" key="5">
    <source>
        <dbReference type="SAM" id="SignalP"/>
    </source>
</evidence>
<dbReference type="PANTHER" id="PTHR42973">
    <property type="entry name" value="BINDING OXIDOREDUCTASE, PUTATIVE (AFU_ORTHOLOGUE AFUA_1G17690)-RELATED"/>
    <property type="match status" value="1"/>
</dbReference>
<feature type="domain" description="FAD-binding PCMH-type" evidence="6">
    <location>
        <begin position="56"/>
        <end position="227"/>
    </location>
</feature>
<reference evidence="7 8" key="1">
    <citation type="submission" date="2021-02" db="EMBL/GenBank/DDBJ databases">
        <title>Genome assembly of Pseudopithomyces chartarum.</title>
        <authorList>
            <person name="Jauregui R."/>
            <person name="Singh J."/>
            <person name="Voisey C."/>
        </authorList>
    </citation>
    <scope>NUCLEOTIDE SEQUENCE [LARGE SCALE GENOMIC DNA]</scope>
    <source>
        <strain evidence="7 8">AGR01</strain>
    </source>
</reference>
<sequence>MVNAAIFLLAAAAGATATTYTTTCCQSLKSKIPGQVFLSNEAQYTTLNTQRWSNTSILAPSCVFQPQTIQDVSKGVKLLSSKSCAFSIKSGGHNPLPGANNIDGGVSVVLGALNSIDLAADGTTVKLGTGARWGQVYAKFADKGLFVPGGLCGGTGIGGVSTGGGESYLLASHGWVVDNVVNYQIVLASGAIVDANKKSNPDLFKALKGGGNNFGVVTRIDVAALRVPKLWGGSIIVPYFPDSAYATLNALTEFTTLNNKEVHNGAQVVVTYTSSGQAIIALSLASTDGTANSTGLAPFTKIQPQVMNTMGMRTISDITTELDQNQADGFRDTSATITFKNDQATLYAVHNASDQVYLKYNKTVPYLDWVNFYVPTSKVDSTHAGPNGGNSLGLDENPEDLIVAFITPRWIDAAQDAAMYAMAREWVDAVSKAAGKNLHRFLYVNFSAPSQKPICGYGPKNVKFLQGVSKKYDPGQVFQKLVPGGFKVSKAC</sequence>
<evidence type="ECO:0000256" key="3">
    <source>
        <dbReference type="ARBA" id="ARBA00022827"/>
    </source>
</evidence>
<proteinExistence type="inferred from homology"/>
<evidence type="ECO:0000313" key="7">
    <source>
        <dbReference type="EMBL" id="KAK3210422.1"/>
    </source>
</evidence>
<dbReference type="EMBL" id="WVTA01000005">
    <property type="protein sequence ID" value="KAK3210422.1"/>
    <property type="molecule type" value="Genomic_DNA"/>
</dbReference>
<dbReference type="InterPro" id="IPR050416">
    <property type="entry name" value="FAD-linked_Oxidoreductase"/>
</dbReference>
<dbReference type="PROSITE" id="PS51387">
    <property type="entry name" value="FAD_PCMH"/>
    <property type="match status" value="1"/>
</dbReference>
<dbReference type="InterPro" id="IPR016169">
    <property type="entry name" value="FAD-bd_PCMH_sub2"/>
</dbReference>